<feature type="domain" description="SH2" evidence="12">
    <location>
        <begin position="27"/>
        <end position="119"/>
    </location>
</feature>
<dbReference type="InterPro" id="IPR000719">
    <property type="entry name" value="Prot_kinase_dom"/>
</dbReference>
<evidence type="ECO:0000256" key="6">
    <source>
        <dbReference type="ARBA" id="ARBA00022840"/>
    </source>
</evidence>
<dbReference type="SMART" id="SM00219">
    <property type="entry name" value="TyrKc"/>
    <property type="match status" value="1"/>
</dbReference>
<dbReference type="CTD" id="5753"/>
<evidence type="ECO:0000313" key="15">
    <source>
        <dbReference type="RefSeq" id="XP_007444794.2"/>
    </source>
</evidence>
<feature type="binding site" evidence="10">
    <location>
        <position position="168"/>
    </location>
    <ligand>
        <name>ATP</name>
        <dbReference type="ChEBI" id="CHEBI:30616"/>
    </ligand>
</feature>
<dbReference type="InterPro" id="IPR008266">
    <property type="entry name" value="Tyr_kinase_AS"/>
</dbReference>
<dbReference type="SMART" id="SM00252">
    <property type="entry name" value="SH2"/>
    <property type="match status" value="1"/>
</dbReference>
<protein>
    <recommendedName>
        <fullName evidence="11">Tyrosine-protein kinase</fullName>
        <ecNumber evidence="11">2.7.10.2</ecNumber>
    </recommendedName>
</protein>
<feature type="non-terminal residue" evidence="15">
    <location>
        <position position="1"/>
    </location>
</feature>
<evidence type="ECO:0000256" key="4">
    <source>
        <dbReference type="ARBA" id="ARBA00022741"/>
    </source>
</evidence>
<sequence length="403" mass="46094">KGILRIGGRGSDPSCHFFFFFCRPHRWFFGQISRSEAVLRLMSEENKSGAFLIRISEKSGADYVLSVRDGSLARHYKILQNGEGGFYMNGTRSFPDLLALVACYKEKVLTRSLRLLAPCYKPQPNTMPHWDDWERPKEEFRLIQKLGAGYFGEVYEGLWKDKVKVAVKVLSKADLTCQDTLKNEIEALKLLKHKNILFLYAICSLGDPIYIITEIMSKGNLLAFLRGSEGRQMEVVELVSLASQVAEGMSYLESQNFIHRDLAARNILVGENNICKVGDFGMARLIKDDIYHSYSHKIPYKWTAPEAISHSCFSIKSDVWSFGILLYEIMTRGQNPYPGMSNWEVLTHVQNGFRMPCPPKCPPTMYAIMGKCWQLDPSQRPNFTNIRELLQNFTSYENFEALS</sequence>
<dbReference type="FunFam" id="1.10.510.10:FF:000399">
    <property type="entry name" value="Tyrosine-protein kinase"/>
    <property type="match status" value="1"/>
</dbReference>
<dbReference type="PROSITE" id="PS00109">
    <property type="entry name" value="PROTEIN_KINASE_TYR"/>
    <property type="match status" value="1"/>
</dbReference>
<evidence type="ECO:0000256" key="8">
    <source>
        <dbReference type="ARBA" id="ARBA00051245"/>
    </source>
</evidence>
<dbReference type="KEGG" id="pbi:103050114"/>
<keyword evidence="5 11" id="KW-0418">Kinase</keyword>
<comment type="catalytic activity">
    <reaction evidence="8 11">
        <text>L-tyrosyl-[protein] + ATP = O-phospho-L-tyrosyl-[protein] + ADP + H(+)</text>
        <dbReference type="Rhea" id="RHEA:10596"/>
        <dbReference type="Rhea" id="RHEA-COMP:10136"/>
        <dbReference type="Rhea" id="RHEA-COMP:20101"/>
        <dbReference type="ChEBI" id="CHEBI:15378"/>
        <dbReference type="ChEBI" id="CHEBI:30616"/>
        <dbReference type="ChEBI" id="CHEBI:46858"/>
        <dbReference type="ChEBI" id="CHEBI:61978"/>
        <dbReference type="ChEBI" id="CHEBI:456216"/>
        <dbReference type="EC" id="2.7.10.2"/>
    </reaction>
</comment>
<dbReference type="EC" id="2.7.10.2" evidence="11"/>
<keyword evidence="4 10" id="KW-0547">Nucleotide-binding</keyword>
<keyword evidence="3 11" id="KW-0808">Transferase</keyword>
<dbReference type="PANTHER" id="PTHR24418">
    <property type="entry name" value="TYROSINE-PROTEIN KINASE"/>
    <property type="match status" value="1"/>
</dbReference>
<dbReference type="GO" id="GO:0005524">
    <property type="term" value="F:ATP binding"/>
    <property type="evidence" value="ECO:0007669"/>
    <property type="project" value="UniProtKB-UniRule"/>
</dbReference>
<evidence type="ECO:0000256" key="5">
    <source>
        <dbReference type="ARBA" id="ARBA00022777"/>
    </source>
</evidence>
<dbReference type="Pfam" id="PF00017">
    <property type="entry name" value="SH2"/>
    <property type="match status" value="1"/>
</dbReference>
<dbReference type="InterPro" id="IPR000980">
    <property type="entry name" value="SH2"/>
</dbReference>
<dbReference type="InterPro" id="IPR017441">
    <property type="entry name" value="Protein_kinase_ATP_BS"/>
</dbReference>
<name>A0A9F2RE46_PYTBI</name>
<comment type="similarity">
    <text evidence="11">Belongs to the protein kinase superfamily. Tyr protein kinase family.</text>
</comment>
<dbReference type="PRINTS" id="PR00109">
    <property type="entry name" value="TYRKINASE"/>
</dbReference>
<organism evidence="14 15">
    <name type="scientific">Python bivittatus</name>
    <name type="common">Burmese python</name>
    <name type="synonym">Python molurus bivittatus</name>
    <dbReference type="NCBI Taxonomy" id="176946"/>
    <lineage>
        <taxon>Eukaryota</taxon>
        <taxon>Metazoa</taxon>
        <taxon>Chordata</taxon>
        <taxon>Craniata</taxon>
        <taxon>Vertebrata</taxon>
        <taxon>Euteleostomi</taxon>
        <taxon>Lepidosauria</taxon>
        <taxon>Squamata</taxon>
        <taxon>Bifurcata</taxon>
        <taxon>Unidentata</taxon>
        <taxon>Episquamata</taxon>
        <taxon>Toxicofera</taxon>
        <taxon>Serpentes</taxon>
        <taxon>Henophidia</taxon>
        <taxon>Pythonidae</taxon>
        <taxon>Python</taxon>
    </lineage>
</organism>
<dbReference type="InterPro" id="IPR036860">
    <property type="entry name" value="SH2_dom_sf"/>
</dbReference>
<dbReference type="SUPFAM" id="SSF55550">
    <property type="entry name" value="SH2 domain"/>
    <property type="match status" value="1"/>
</dbReference>
<dbReference type="OMA" id="KHVQTGF"/>
<evidence type="ECO:0000256" key="10">
    <source>
        <dbReference type="PROSITE-ProRule" id="PRU10141"/>
    </source>
</evidence>
<evidence type="ECO:0000259" key="13">
    <source>
        <dbReference type="PROSITE" id="PS50011"/>
    </source>
</evidence>
<dbReference type="PROSITE" id="PS50011">
    <property type="entry name" value="PROTEIN_KINASE_DOM"/>
    <property type="match status" value="1"/>
</dbReference>
<keyword evidence="2" id="KW-0597">Phosphoprotein</keyword>
<dbReference type="AlphaFoldDB" id="A0A9F2RE46"/>
<reference evidence="15" key="1">
    <citation type="submission" date="2025-08" db="UniProtKB">
        <authorList>
            <consortium name="RefSeq"/>
        </authorList>
    </citation>
    <scope>IDENTIFICATION</scope>
    <source>
        <tissue evidence="15">Liver</tissue>
    </source>
</reference>
<keyword evidence="7 11" id="KW-0829">Tyrosine-protein kinase</keyword>
<evidence type="ECO:0000256" key="7">
    <source>
        <dbReference type="ARBA" id="ARBA00023137"/>
    </source>
</evidence>
<dbReference type="OrthoDB" id="4062651at2759"/>
<gene>
    <name evidence="15" type="primary">PTK6</name>
</gene>
<evidence type="ECO:0000313" key="14">
    <source>
        <dbReference type="Proteomes" id="UP000695026"/>
    </source>
</evidence>
<dbReference type="GO" id="GO:0004715">
    <property type="term" value="F:non-membrane spanning protein tyrosine kinase activity"/>
    <property type="evidence" value="ECO:0007669"/>
    <property type="project" value="UniProtKB-EC"/>
</dbReference>
<dbReference type="Proteomes" id="UP000695026">
    <property type="component" value="Unplaced"/>
</dbReference>
<keyword evidence="14" id="KW-1185">Reference proteome</keyword>
<dbReference type="Gene3D" id="1.10.510.10">
    <property type="entry name" value="Transferase(Phosphotransferase) domain 1"/>
    <property type="match status" value="1"/>
</dbReference>
<evidence type="ECO:0000256" key="9">
    <source>
        <dbReference type="PROSITE-ProRule" id="PRU00191"/>
    </source>
</evidence>
<evidence type="ECO:0000256" key="11">
    <source>
        <dbReference type="RuleBase" id="RU362096"/>
    </source>
</evidence>
<dbReference type="InterPro" id="IPR011009">
    <property type="entry name" value="Kinase-like_dom_sf"/>
</dbReference>
<dbReference type="PROSITE" id="PS50001">
    <property type="entry name" value="SH2"/>
    <property type="match status" value="1"/>
</dbReference>
<keyword evidence="1" id="KW-0728">SH3 domain</keyword>
<dbReference type="PRINTS" id="PR00401">
    <property type="entry name" value="SH2DOMAIN"/>
</dbReference>
<dbReference type="SUPFAM" id="SSF56112">
    <property type="entry name" value="Protein kinase-like (PK-like)"/>
    <property type="match status" value="1"/>
</dbReference>
<dbReference type="InterPro" id="IPR020635">
    <property type="entry name" value="Tyr_kinase_cat_dom"/>
</dbReference>
<dbReference type="InterPro" id="IPR001245">
    <property type="entry name" value="Ser-Thr/Tyr_kinase_cat_dom"/>
</dbReference>
<dbReference type="GeneID" id="103050114"/>
<evidence type="ECO:0000259" key="12">
    <source>
        <dbReference type="PROSITE" id="PS50001"/>
    </source>
</evidence>
<dbReference type="Gene3D" id="3.30.505.10">
    <property type="entry name" value="SH2 domain"/>
    <property type="match status" value="1"/>
</dbReference>
<accession>A0A9F2RE46</accession>
<feature type="domain" description="Protein kinase" evidence="13">
    <location>
        <begin position="140"/>
        <end position="394"/>
    </location>
</feature>
<dbReference type="Pfam" id="PF07714">
    <property type="entry name" value="PK_Tyr_Ser-Thr"/>
    <property type="match status" value="1"/>
</dbReference>
<dbReference type="PROSITE" id="PS00107">
    <property type="entry name" value="PROTEIN_KINASE_ATP"/>
    <property type="match status" value="1"/>
</dbReference>
<keyword evidence="9" id="KW-0727">SH2 domain</keyword>
<evidence type="ECO:0000256" key="1">
    <source>
        <dbReference type="ARBA" id="ARBA00022443"/>
    </source>
</evidence>
<proteinExistence type="inferred from homology"/>
<dbReference type="Gene3D" id="3.30.200.20">
    <property type="entry name" value="Phosphorylase Kinase, domain 1"/>
    <property type="match status" value="1"/>
</dbReference>
<evidence type="ECO:0000256" key="3">
    <source>
        <dbReference type="ARBA" id="ARBA00022679"/>
    </source>
</evidence>
<evidence type="ECO:0000256" key="2">
    <source>
        <dbReference type="ARBA" id="ARBA00022553"/>
    </source>
</evidence>
<dbReference type="RefSeq" id="XP_007444794.2">
    <property type="nucleotide sequence ID" value="XM_007444732.3"/>
</dbReference>
<keyword evidence="6 10" id="KW-0067">ATP-binding</keyword>
<dbReference type="InterPro" id="IPR050198">
    <property type="entry name" value="Non-receptor_tyrosine_kinases"/>
</dbReference>